<reference evidence="4 5" key="1">
    <citation type="submission" date="2018-08" db="EMBL/GenBank/DDBJ databases">
        <title>Draft genome of candidate division NPL-UPA2 bacterium Unc8 that adapted to ultra-basic serpentinizing groundwater.</title>
        <authorList>
            <person name="Ishii S."/>
            <person name="Suzuki S."/>
            <person name="Nealson K.H."/>
        </authorList>
    </citation>
    <scope>NUCLEOTIDE SEQUENCE [LARGE SCALE GENOMIC DNA]</scope>
    <source>
        <strain evidence="4">Unc8</strain>
    </source>
</reference>
<keyword evidence="4" id="KW-0456">Lyase</keyword>
<dbReference type="AlphaFoldDB" id="A0A399G124"/>
<dbReference type="EC" id="4.6.1.17" evidence="4"/>
<dbReference type="InterPro" id="IPR036522">
    <property type="entry name" value="MoaC_sf"/>
</dbReference>
<sequence length="150" mass="16448">MKKKKELMNGMIDVSGKELTKRIAISQAMIKLGPSTLNLIKNGEILKGDVLEQARVAGIMAAKKTPAIIPLCHPLWLSQIKISFSFLDDGISITSQVSAIERTGVEMESLLACAISALTIYDMCKMYDKTIEITDIKLLEKKKSSHGGRP</sequence>
<dbReference type="UniPathway" id="UPA00344"/>
<evidence type="ECO:0000313" key="5">
    <source>
        <dbReference type="Proteomes" id="UP000266287"/>
    </source>
</evidence>
<comment type="pathway">
    <text evidence="1">Cofactor biosynthesis; molybdopterin biosynthesis.</text>
</comment>
<dbReference type="SUPFAM" id="SSF55040">
    <property type="entry name" value="Molybdenum cofactor biosynthesis protein C, MoaC"/>
    <property type="match status" value="1"/>
</dbReference>
<accession>A0A399G124</accession>
<evidence type="ECO:0000313" key="4">
    <source>
        <dbReference type="EMBL" id="RII01073.1"/>
    </source>
</evidence>
<dbReference type="GO" id="GO:0006777">
    <property type="term" value="P:Mo-molybdopterin cofactor biosynthetic process"/>
    <property type="evidence" value="ECO:0007669"/>
    <property type="project" value="UniProtKB-KW"/>
</dbReference>
<dbReference type="NCBIfam" id="TIGR00581">
    <property type="entry name" value="moaC"/>
    <property type="match status" value="1"/>
</dbReference>
<evidence type="ECO:0000256" key="1">
    <source>
        <dbReference type="ARBA" id="ARBA00005046"/>
    </source>
</evidence>
<feature type="domain" description="Molybdopterin cofactor biosynthesis C (MoaC)" evidence="3">
    <location>
        <begin position="11"/>
        <end position="143"/>
    </location>
</feature>
<evidence type="ECO:0000259" key="3">
    <source>
        <dbReference type="Pfam" id="PF01967"/>
    </source>
</evidence>
<comment type="caution">
    <text evidence="4">The sequence shown here is derived from an EMBL/GenBank/DDBJ whole genome shotgun (WGS) entry which is preliminary data.</text>
</comment>
<dbReference type="Gene3D" id="3.30.70.640">
    <property type="entry name" value="Molybdopterin cofactor biosynthesis C (MoaC) domain"/>
    <property type="match status" value="1"/>
</dbReference>
<evidence type="ECO:0000256" key="2">
    <source>
        <dbReference type="ARBA" id="ARBA00023150"/>
    </source>
</evidence>
<dbReference type="NCBIfam" id="NF006870">
    <property type="entry name" value="PRK09364.1"/>
    <property type="match status" value="1"/>
</dbReference>
<proteinExistence type="predicted"/>
<dbReference type="EMBL" id="NDHY01000001">
    <property type="protein sequence ID" value="RII01073.1"/>
    <property type="molecule type" value="Genomic_DNA"/>
</dbReference>
<organism evidence="4 5">
    <name type="scientific">candidate division NPL-UPA2 bacterium Unc8</name>
    <dbReference type="NCBI Taxonomy" id="1980939"/>
    <lineage>
        <taxon>Bacteria</taxon>
    </lineage>
</organism>
<dbReference type="Pfam" id="PF01967">
    <property type="entry name" value="MoaC"/>
    <property type="match status" value="1"/>
</dbReference>
<name>A0A399G124_UNCN2</name>
<gene>
    <name evidence="4" type="primary">moaC</name>
    <name evidence="4" type="ORF">B9J77_00620</name>
</gene>
<dbReference type="GO" id="GO:0061799">
    <property type="term" value="F:cyclic pyranopterin monophosphate synthase activity"/>
    <property type="evidence" value="ECO:0007669"/>
    <property type="project" value="UniProtKB-EC"/>
</dbReference>
<protein>
    <submittedName>
        <fullName evidence="4">Cyclic pyranopterin monophosphate synthase MoaC</fullName>
        <ecNumber evidence="4">4.6.1.17</ecNumber>
    </submittedName>
</protein>
<dbReference type="InterPro" id="IPR023045">
    <property type="entry name" value="MoaC"/>
</dbReference>
<dbReference type="CDD" id="cd00528">
    <property type="entry name" value="MoaC"/>
    <property type="match status" value="1"/>
</dbReference>
<dbReference type="InterPro" id="IPR002820">
    <property type="entry name" value="Mopterin_CF_biosynth-C_dom"/>
</dbReference>
<keyword evidence="2" id="KW-0501">Molybdenum cofactor biosynthesis</keyword>
<dbReference type="Proteomes" id="UP000266287">
    <property type="component" value="Unassembled WGS sequence"/>
</dbReference>